<reference evidence="4" key="3">
    <citation type="submission" date="2019-07" db="EMBL/GenBank/DDBJ databases">
        <authorList>
            <person name="Whitman W."/>
            <person name="Huntemann M."/>
            <person name="Clum A."/>
            <person name="Pillay M."/>
            <person name="Palaniappan K."/>
            <person name="Varghese N."/>
            <person name="Mikhailova N."/>
            <person name="Stamatis D."/>
            <person name="Reddy T."/>
            <person name="Daum C."/>
            <person name="Shapiro N."/>
            <person name="Ivanova N."/>
            <person name="Kyrpides N."/>
            <person name="Woyke T."/>
        </authorList>
    </citation>
    <scope>NUCLEOTIDE SEQUENCE</scope>
    <source>
        <strain evidence="4">CGMCC 1.5380</strain>
    </source>
</reference>
<evidence type="ECO:0000313" key="5">
    <source>
        <dbReference type="Proteomes" id="UP000254518"/>
    </source>
</evidence>
<name>A0A562PRV5_9FLAO</name>
<dbReference type="InterPro" id="IPR013783">
    <property type="entry name" value="Ig-like_fold"/>
</dbReference>
<evidence type="ECO:0000259" key="2">
    <source>
        <dbReference type="Pfam" id="PF17116"/>
    </source>
</evidence>
<evidence type="ECO:0000313" key="3">
    <source>
        <dbReference type="EMBL" id="RDI54757.1"/>
    </source>
</evidence>
<dbReference type="EMBL" id="VLKX01000007">
    <property type="protein sequence ID" value="TWI47175.1"/>
    <property type="molecule type" value="Genomic_DNA"/>
</dbReference>
<dbReference type="InterPro" id="IPR031345">
    <property type="entry name" value="T9SS_Plug_N"/>
</dbReference>
<reference evidence="4 6" key="1">
    <citation type="journal article" date="2015" name="Stand. Genomic Sci.">
        <title>Genomic Encyclopedia of Bacterial and Archaeal Type Strains, Phase III: the genomes of soil and plant-associated and newly described type strains.</title>
        <authorList>
            <person name="Whitman W.B."/>
            <person name="Woyke T."/>
            <person name="Klenk H.P."/>
            <person name="Zhou Y."/>
            <person name="Lilburn T.G."/>
            <person name="Beck B.J."/>
            <person name="De Vos P."/>
            <person name="Vandamme P."/>
            <person name="Eisen J.A."/>
            <person name="Garrity G."/>
            <person name="Hugenholtz P."/>
            <person name="Kyrpides N.C."/>
        </authorList>
    </citation>
    <scope>NUCLEOTIDE SEQUENCE [LARGE SCALE GENOMIC DNA]</scope>
    <source>
        <strain evidence="4 6">CGMCC 1.5380</strain>
    </source>
</reference>
<reference evidence="3 5" key="2">
    <citation type="submission" date="2018-07" db="EMBL/GenBank/DDBJ databases">
        <title>Genomic Encyclopedia of Type Strains, Phase IV (KMG-IV): sequencing the most valuable type-strain genomes for metagenomic binning, comparative biology and taxonomic classification.</title>
        <authorList>
            <person name="Goeker M."/>
        </authorList>
    </citation>
    <scope>NUCLEOTIDE SEQUENCE [LARGE SCALE GENOMIC DNA]</scope>
    <source>
        <strain evidence="3 5">DSM 19728</strain>
    </source>
</reference>
<dbReference type="Gene3D" id="2.60.40.10">
    <property type="entry name" value="Immunoglobulins"/>
    <property type="match status" value="1"/>
</dbReference>
<feature type="chain" id="PRO_5023000478" evidence="1">
    <location>
        <begin position="23"/>
        <end position="420"/>
    </location>
</feature>
<protein>
    <submittedName>
        <fullName evidence="4">Uncharacterized protein DUF5103</fullName>
    </submittedName>
</protein>
<dbReference type="AlphaFoldDB" id="A0A562PRV5"/>
<feature type="domain" description="Type 9 secretion system plug protein N-terminal" evidence="2">
    <location>
        <begin position="34"/>
        <end position="154"/>
    </location>
</feature>
<dbReference type="EMBL" id="QQBA01000007">
    <property type="protein sequence ID" value="RDI54757.1"/>
    <property type="molecule type" value="Genomic_DNA"/>
</dbReference>
<proteinExistence type="predicted"/>
<dbReference type="RefSeq" id="WP_114754299.1">
    <property type="nucleotide sequence ID" value="NZ_QQBA01000007.1"/>
</dbReference>
<accession>A0A562PRV5</accession>
<feature type="signal peptide" evidence="1">
    <location>
        <begin position="1"/>
        <end position="22"/>
    </location>
</feature>
<evidence type="ECO:0000256" key="1">
    <source>
        <dbReference type="SAM" id="SignalP"/>
    </source>
</evidence>
<evidence type="ECO:0000313" key="6">
    <source>
        <dbReference type="Proteomes" id="UP000321392"/>
    </source>
</evidence>
<dbReference type="Pfam" id="PF17116">
    <property type="entry name" value="T9SS_plug_1st"/>
    <property type="match status" value="1"/>
</dbReference>
<dbReference type="Proteomes" id="UP000321392">
    <property type="component" value="Unassembled WGS sequence"/>
</dbReference>
<gene>
    <name evidence="3" type="ORF">DFR66_10783</name>
    <name evidence="4" type="ORF">IQ02_01627</name>
</gene>
<keyword evidence="5" id="KW-1185">Reference proteome</keyword>
<dbReference type="OrthoDB" id="1522602at2"/>
<evidence type="ECO:0000313" key="4">
    <source>
        <dbReference type="EMBL" id="TWI47175.1"/>
    </source>
</evidence>
<dbReference type="SUPFAM" id="SSF81296">
    <property type="entry name" value="E set domains"/>
    <property type="match status" value="1"/>
</dbReference>
<organism evidence="4 6">
    <name type="scientific">Flavobacterium glaciei</name>
    <dbReference type="NCBI Taxonomy" id="386300"/>
    <lineage>
        <taxon>Bacteria</taxon>
        <taxon>Pseudomonadati</taxon>
        <taxon>Bacteroidota</taxon>
        <taxon>Flavobacteriia</taxon>
        <taxon>Flavobacteriales</taxon>
        <taxon>Flavobacteriaceae</taxon>
        <taxon>Flavobacterium</taxon>
    </lineage>
</organism>
<keyword evidence="1" id="KW-0732">Signal</keyword>
<sequence>MRTPFFKIITLILLIFSASLSAQVENEVTAPYNIKTISFLQSDQNVIPIFKLGEGFQLQFDDLFGNEANYYYEITHCDYNWVPTNIPKNEYLLGFDNQRIQDYTNSFNTLQIYSHYKLSIPNLFTQQLRISGNYIIKVLNENKEVVFSRKFILCEDVVTVPMQVKRARTVSTIELKHNLDFAIKSNVITFQNPMKNVKVVLLQNGQFNNTIKNVIPQYTIGNDLIYKYDPETQFWAGNEFLFFENKDIRSASNNIARIDSNTAIYGSYLYTNDARTNFPYSFTQDVNGDFVVNNINATNPEIEADYVWVYFSLSAPTFRLKKNIYVGGMFNNYNLTPEYKMEYNPQKGIYEKAILVKQGFTNYKYIVADDKGVIDYENAIDGNFYQTENDYTVLVYYRENTDRYDRVVGKGIANSLNITN</sequence>
<dbReference type="InterPro" id="IPR014756">
    <property type="entry name" value="Ig_E-set"/>
</dbReference>
<dbReference type="Proteomes" id="UP000254518">
    <property type="component" value="Unassembled WGS sequence"/>
</dbReference>
<comment type="caution">
    <text evidence="4">The sequence shown here is derived from an EMBL/GenBank/DDBJ whole genome shotgun (WGS) entry which is preliminary data.</text>
</comment>